<evidence type="ECO:0000313" key="3">
    <source>
        <dbReference type="Proteomes" id="UP001548590"/>
    </source>
</evidence>
<organism evidence="2 3">
    <name type="scientific">Uliginosibacterium paludis</name>
    <dbReference type="NCBI Taxonomy" id="1615952"/>
    <lineage>
        <taxon>Bacteria</taxon>
        <taxon>Pseudomonadati</taxon>
        <taxon>Pseudomonadota</taxon>
        <taxon>Betaproteobacteria</taxon>
        <taxon>Rhodocyclales</taxon>
        <taxon>Zoogloeaceae</taxon>
        <taxon>Uliginosibacterium</taxon>
    </lineage>
</organism>
<sequence>MIKLVMCVRRQPQLSREAFDQYWIGTHAGLVRQHAATLRIVRYVQNPPLPRPEVQQALQSARGTLPADFDGFGELWWACSLEELAALRQSPEGAAALPVLMDDERRFVDLSRSLLWYATEREIIPAS</sequence>
<dbReference type="Pfam" id="PF07110">
    <property type="entry name" value="EthD"/>
    <property type="match status" value="1"/>
</dbReference>
<name>A0ABV2CQL0_9RHOO</name>
<dbReference type="InterPro" id="IPR009799">
    <property type="entry name" value="EthD_dom"/>
</dbReference>
<dbReference type="RefSeq" id="WP_345923584.1">
    <property type="nucleotide sequence ID" value="NZ_JBDIVF010000001.1"/>
</dbReference>
<protein>
    <submittedName>
        <fullName evidence="2">EthD domain-containing protein</fullName>
    </submittedName>
</protein>
<dbReference type="SUPFAM" id="SSF54909">
    <property type="entry name" value="Dimeric alpha+beta barrel"/>
    <property type="match status" value="1"/>
</dbReference>
<comment type="caution">
    <text evidence="2">The sequence shown here is derived from an EMBL/GenBank/DDBJ whole genome shotgun (WGS) entry which is preliminary data.</text>
</comment>
<reference evidence="2 3" key="1">
    <citation type="submission" date="2024-07" db="EMBL/GenBank/DDBJ databases">
        <title>Uliginosibacterium paludis KCTC:42655.</title>
        <authorList>
            <person name="Kim M.K."/>
        </authorList>
    </citation>
    <scope>NUCLEOTIDE SEQUENCE [LARGE SCALE GENOMIC DNA]</scope>
    <source>
        <strain evidence="2 3">KCTC 42655</strain>
    </source>
</reference>
<evidence type="ECO:0000259" key="1">
    <source>
        <dbReference type="Pfam" id="PF07110"/>
    </source>
</evidence>
<dbReference type="Gene3D" id="3.30.70.100">
    <property type="match status" value="1"/>
</dbReference>
<dbReference type="InterPro" id="IPR011008">
    <property type="entry name" value="Dimeric_a/b-barrel"/>
</dbReference>
<gene>
    <name evidence="2" type="ORF">ABVT11_09715</name>
</gene>
<feature type="domain" description="EthD" evidence="1">
    <location>
        <begin position="11"/>
        <end position="111"/>
    </location>
</feature>
<keyword evidence="3" id="KW-1185">Reference proteome</keyword>
<dbReference type="Proteomes" id="UP001548590">
    <property type="component" value="Unassembled WGS sequence"/>
</dbReference>
<dbReference type="EMBL" id="JBEWLZ010000004">
    <property type="protein sequence ID" value="MET1490103.1"/>
    <property type="molecule type" value="Genomic_DNA"/>
</dbReference>
<evidence type="ECO:0000313" key="2">
    <source>
        <dbReference type="EMBL" id="MET1490103.1"/>
    </source>
</evidence>
<proteinExistence type="predicted"/>
<accession>A0ABV2CQL0</accession>